<evidence type="ECO:0000313" key="3">
    <source>
        <dbReference type="Proteomes" id="UP000248857"/>
    </source>
</evidence>
<dbReference type="EMBL" id="PQWO01000001">
    <property type="protein sequence ID" value="PZD75397.1"/>
    <property type="molecule type" value="Genomic_DNA"/>
</dbReference>
<dbReference type="OrthoDB" id="539786at2"/>
<dbReference type="Proteomes" id="UP000248857">
    <property type="component" value="Unassembled WGS sequence"/>
</dbReference>
<accession>A0A2W1K7B0</accession>
<dbReference type="Gene3D" id="3.30.530.20">
    <property type="match status" value="1"/>
</dbReference>
<proteinExistence type="predicted"/>
<dbReference type="PANTHER" id="PTHR33824">
    <property type="entry name" value="POLYKETIDE CYCLASE/DEHYDRASE AND LIPID TRANSPORT SUPERFAMILY PROTEIN"/>
    <property type="match status" value="1"/>
</dbReference>
<dbReference type="Pfam" id="PF03364">
    <property type="entry name" value="Polyketide_cyc"/>
    <property type="match status" value="1"/>
</dbReference>
<evidence type="ECO:0000259" key="1">
    <source>
        <dbReference type="Pfam" id="PF03364"/>
    </source>
</evidence>
<sequence length="149" mass="17014">MSDWLEHSEQVEAPISAEAAWALWADIEKMPQWMNWIESVTLSDVDPEISRWKLASGTFEFAWQARTFKKIPGQIIQWESVDGLPNRGAIRFYDRKEKGCCIVKMSIAYQAPGILALMDNLFLGQMVEANIRGDLERFCEIARSHHGVG</sequence>
<keyword evidence="3" id="KW-1185">Reference proteome</keyword>
<organism evidence="2 3">
    <name type="scientific">Acaryochloris thomasi RCC1774</name>
    <dbReference type="NCBI Taxonomy" id="1764569"/>
    <lineage>
        <taxon>Bacteria</taxon>
        <taxon>Bacillati</taxon>
        <taxon>Cyanobacteriota</taxon>
        <taxon>Cyanophyceae</taxon>
        <taxon>Acaryochloridales</taxon>
        <taxon>Acaryochloridaceae</taxon>
        <taxon>Acaryochloris</taxon>
        <taxon>Acaryochloris thomasi</taxon>
    </lineage>
</organism>
<dbReference type="InterPro" id="IPR005031">
    <property type="entry name" value="COQ10_START"/>
</dbReference>
<feature type="domain" description="Coenzyme Q-binding protein COQ10 START" evidence="1">
    <location>
        <begin position="14"/>
        <end position="130"/>
    </location>
</feature>
<dbReference type="SUPFAM" id="SSF55961">
    <property type="entry name" value="Bet v1-like"/>
    <property type="match status" value="1"/>
</dbReference>
<dbReference type="InterPro" id="IPR047137">
    <property type="entry name" value="ORF3"/>
</dbReference>
<dbReference type="PANTHER" id="PTHR33824:SF7">
    <property type="entry name" value="POLYKETIDE CYCLASE_DEHYDRASE AND LIPID TRANSPORT SUPERFAMILY PROTEIN"/>
    <property type="match status" value="1"/>
</dbReference>
<dbReference type="RefSeq" id="WP_110984135.1">
    <property type="nucleotide sequence ID" value="NZ_CAWNWM010000001.1"/>
</dbReference>
<name>A0A2W1K7B0_9CYAN</name>
<gene>
    <name evidence="2" type="ORF">C1752_00145</name>
</gene>
<comment type="caution">
    <text evidence="2">The sequence shown here is derived from an EMBL/GenBank/DDBJ whole genome shotgun (WGS) entry which is preliminary data.</text>
</comment>
<dbReference type="InterPro" id="IPR023393">
    <property type="entry name" value="START-like_dom_sf"/>
</dbReference>
<protein>
    <recommendedName>
        <fullName evidence="1">Coenzyme Q-binding protein COQ10 START domain-containing protein</fullName>
    </recommendedName>
</protein>
<evidence type="ECO:0000313" key="2">
    <source>
        <dbReference type="EMBL" id="PZD75397.1"/>
    </source>
</evidence>
<dbReference type="CDD" id="cd07817">
    <property type="entry name" value="SRPBCC_8"/>
    <property type="match status" value="1"/>
</dbReference>
<dbReference type="AlphaFoldDB" id="A0A2W1K7B0"/>
<reference evidence="2 3" key="1">
    <citation type="journal article" date="2018" name="Sci. Rep.">
        <title>A novel species of the marine cyanobacterium Acaryochloris with a unique pigment content and lifestyle.</title>
        <authorList>
            <person name="Partensky F."/>
            <person name="Six C."/>
            <person name="Ratin M."/>
            <person name="Garczarek L."/>
            <person name="Vaulot D."/>
            <person name="Probert I."/>
            <person name="Calteau A."/>
            <person name="Gourvil P."/>
            <person name="Marie D."/>
            <person name="Grebert T."/>
            <person name="Bouchier C."/>
            <person name="Le Panse S."/>
            <person name="Gachenot M."/>
            <person name="Rodriguez F."/>
            <person name="Garrido J.L."/>
        </authorList>
    </citation>
    <scope>NUCLEOTIDE SEQUENCE [LARGE SCALE GENOMIC DNA]</scope>
    <source>
        <strain evidence="2 3">RCC1774</strain>
    </source>
</reference>